<evidence type="ECO:0000256" key="2">
    <source>
        <dbReference type="ARBA" id="ARBA00022737"/>
    </source>
</evidence>
<dbReference type="Pfam" id="PF00400">
    <property type="entry name" value="WD40"/>
    <property type="match status" value="6"/>
</dbReference>
<feature type="repeat" description="WD" evidence="3">
    <location>
        <begin position="84"/>
        <end position="123"/>
    </location>
</feature>
<keyword evidence="5" id="KW-1185">Reference proteome</keyword>
<accession>A0A137P9S7</accession>
<feature type="repeat" description="WD" evidence="3">
    <location>
        <begin position="205"/>
        <end position="244"/>
    </location>
</feature>
<dbReference type="PANTHER" id="PTHR19855">
    <property type="entry name" value="WD40 REPEAT PROTEIN 12, 37"/>
    <property type="match status" value="1"/>
</dbReference>
<evidence type="ECO:0000256" key="3">
    <source>
        <dbReference type="PROSITE-ProRule" id="PRU00221"/>
    </source>
</evidence>
<dbReference type="InterPro" id="IPR015943">
    <property type="entry name" value="WD40/YVTN_repeat-like_dom_sf"/>
</dbReference>
<sequence>MEKTIKKLKLASEDQETSNKVEDKIVSSIKDNWLTGKAHRTSIFTHGYKIITCLQFDNQRIVSGSEDGAINVFETSSGKKLHTLKGHKGGVWALEYVDNTLVSGSTDKTIRIWDLESGECKYVFSGHENTIRCLQIIIPEPSTTQFNSDGTPKLEPEHTLVVTGSRDTNLIVWKLPSIAENDVITDSNGTHLSELEQNSYHLAILNGHTQSVRALAAKGSIIVSGSYDNDVKVWDLTDFTCRHTLKGHNKKIYCVALDTERNRCASGGLDLTVRVWNMETGECIWTLEGHNLLIGFLEISPKYIVSAAADSSVRVWDSETGELKRIFKANSSAITCLQYDNNKVIYGYEDGVKIGYIENSNNRKDVELVGDLTGCWQVKSNEKYCVVAANMENDMNLLSIFNFEVGEGEEPKIINLESE</sequence>
<dbReference type="PROSITE" id="PS50294">
    <property type="entry name" value="WD_REPEATS_REGION"/>
    <property type="match status" value="4"/>
</dbReference>
<dbReference type="CDD" id="cd00200">
    <property type="entry name" value="WD40"/>
    <property type="match status" value="1"/>
</dbReference>
<feature type="repeat" description="WD" evidence="3">
    <location>
        <begin position="245"/>
        <end position="286"/>
    </location>
</feature>
<protein>
    <submittedName>
        <fullName evidence="4">WD40 repeat-like protein</fullName>
    </submittedName>
</protein>
<dbReference type="PROSITE" id="PS50082">
    <property type="entry name" value="WD_REPEATS_2"/>
    <property type="match status" value="4"/>
</dbReference>
<dbReference type="OMA" id="PANGHCQ"/>
<dbReference type="InterPro" id="IPR036322">
    <property type="entry name" value="WD40_repeat_dom_sf"/>
</dbReference>
<dbReference type="InterPro" id="IPR019775">
    <property type="entry name" value="WD40_repeat_CS"/>
</dbReference>
<proteinExistence type="predicted"/>
<keyword evidence="1 3" id="KW-0853">WD repeat</keyword>
<dbReference type="Gene3D" id="2.130.10.10">
    <property type="entry name" value="YVTN repeat-like/Quinoprotein amine dehydrogenase"/>
    <property type="match status" value="1"/>
</dbReference>
<dbReference type="SMART" id="SM00320">
    <property type="entry name" value="WD40"/>
    <property type="match status" value="7"/>
</dbReference>
<keyword evidence="2" id="KW-0677">Repeat</keyword>
<dbReference type="PRINTS" id="PR00320">
    <property type="entry name" value="GPROTEINBRPT"/>
</dbReference>
<feature type="repeat" description="WD" evidence="3">
    <location>
        <begin position="287"/>
        <end position="326"/>
    </location>
</feature>
<dbReference type="InterPro" id="IPR020472">
    <property type="entry name" value="WD40_PAC1"/>
</dbReference>
<evidence type="ECO:0000256" key="1">
    <source>
        <dbReference type="ARBA" id="ARBA00022574"/>
    </source>
</evidence>
<evidence type="ECO:0000313" key="4">
    <source>
        <dbReference type="EMBL" id="KXN71671.1"/>
    </source>
</evidence>
<dbReference type="SUPFAM" id="SSF50978">
    <property type="entry name" value="WD40 repeat-like"/>
    <property type="match status" value="1"/>
</dbReference>
<dbReference type="InterPro" id="IPR001680">
    <property type="entry name" value="WD40_rpt"/>
</dbReference>
<gene>
    <name evidence="4" type="ORF">CONCODRAFT_5656</name>
</gene>
<dbReference type="STRING" id="796925.A0A137P9S7"/>
<dbReference type="PANTHER" id="PTHR19855:SF11">
    <property type="entry name" value="RIBOSOME BIOGENESIS PROTEIN WDR12"/>
    <property type="match status" value="1"/>
</dbReference>
<dbReference type="AlphaFoldDB" id="A0A137P9S7"/>
<evidence type="ECO:0000313" key="5">
    <source>
        <dbReference type="Proteomes" id="UP000070444"/>
    </source>
</evidence>
<organism evidence="4 5">
    <name type="scientific">Conidiobolus coronatus (strain ATCC 28846 / CBS 209.66 / NRRL 28638)</name>
    <name type="common">Delacroixia coronata</name>
    <dbReference type="NCBI Taxonomy" id="796925"/>
    <lineage>
        <taxon>Eukaryota</taxon>
        <taxon>Fungi</taxon>
        <taxon>Fungi incertae sedis</taxon>
        <taxon>Zoopagomycota</taxon>
        <taxon>Entomophthoromycotina</taxon>
        <taxon>Entomophthoromycetes</taxon>
        <taxon>Entomophthorales</taxon>
        <taxon>Ancylistaceae</taxon>
        <taxon>Conidiobolus</taxon>
    </lineage>
</organism>
<dbReference type="EMBL" id="KQ964470">
    <property type="protein sequence ID" value="KXN71671.1"/>
    <property type="molecule type" value="Genomic_DNA"/>
</dbReference>
<dbReference type="Proteomes" id="UP000070444">
    <property type="component" value="Unassembled WGS sequence"/>
</dbReference>
<dbReference type="OrthoDB" id="190105at2759"/>
<reference evidence="4 5" key="1">
    <citation type="journal article" date="2015" name="Genome Biol. Evol.">
        <title>Phylogenomic analyses indicate that early fungi evolved digesting cell walls of algal ancestors of land plants.</title>
        <authorList>
            <person name="Chang Y."/>
            <person name="Wang S."/>
            <person name="Sekimoto S."/>
            <person name="Aerts A.L."/>
            <person name="Choi C."/>
            <person name="Clum A."/>
            <person name="LaButti K.M."/>
            <person name="Lindquist E.A."/>
            <person name="Yee Ngan C."/>
            <person name="Ohm R.A."/>
            <person name="Salamov A.A."/>
            <person name="Grigoriev I.V."/>
            <person name="Spatafora J.W."/>
            <person name="Berbee M.L."/>
        </authorList>
    </citation>
    <scope>NUCLEOTIDE SEQUENCE [LARGE SCALE GENOMIC DNA]</scope>
    <source>
        <strain evidence="4 5">NRRL 28638</strain>
    </source>
</reference>
<dbReference type="PROSITE" id="PS00678">
    <property type="entry name" value="WD_REPEATS_1"/>
    <property type="match status" value="4"/>
</dbReference>
<name>A0A137P9S7_CONC2</name>